<keyword evidence="1 3" id="KW-0732">Signal</keyword>
<dbReference type="Proteomes" id="UP001169217">
    <property type="component" value="Unassembled WGS sequence"/>
</dbReference>
<protein>
    <recommendedName>
        <fullName evidence="6">VCBS repeat-containing protein</fullName>
    </recommendedName>
</protein>
<comment type="caution">
    <text evidence="4">The sequence shown here is derived from an EMBL/GenBank/DDBJ whole genome shotgun (WGS) entry which is preliminary data.</text>
</comment>
<feature type="signal peptide" evidence="3">
    <location>
        <begin position="1"/>
        <end position="16"/>
    </location>
</feature>
<accession>A0ABQ9PEA7</accession>
<feature type="chain" id="PRO_5045560820" description="VCBS repeat-containing protein" evidence="3">
    <location>
        <begin position="17"/>
        <end position="250"/>
    </location>
</feature>
<feature type="region of interest" description="Disordered" evidence="2">
    <location>
        <begin position="203"/>
        <end position="229"/>
    </location>
</feature>
<evidence type="ECO:0000256" key="2">
    <source>
        <dbReference type="SAM" id="MobiDB-lite"/>
    </source>
</evidence>
<proteinExistence type="predicted"/>
<name>A0ABQ9PEA7_9PEZI</name>
<evidence type="ECO:0000256" key="3">
    <source>
        <dbReference type="SAM" id="SignalP"/>
    </source>
</evidence>
<gene>
    <name evidence="4" type="ORF">CLIM01_12236</name>
</gene>
<evidence type="ECO:0000313" key="4">
    <source>
        <dbReference type="EMBL" id="KAK0370397.1"/>
    </source>
</evidence>
<dbReference type="EMBL" id="JARUPT010000541">
    <property type="protein sequence ID" value="KAK0370397.1"/>
    <property type="molecule type" value="Genomic_DNA"/>
</dbReference>
<dbReference type="SUPFAM" id="SSF69318">
    <property type="entry name" value="Integrin alpha N-terminal domain"/>
    <property type="match status" value="1"/>
</dbReference>
<evidence type="ECO:0000256" key="1">
    <source>
        <dbReference type="ARBA" id="ARBA00022729"/>
    </source>
</evidence>
<reference evidence="4" key="1">
    <citation type="submission" date="2023-04" db="EMBL/GenBank/DDBJ databases">
        <title>Colletotrichum limetticola genome sequence.</title>
        <authorList>
            <person name="Baroncelli R."/>
        </authorList>
    </citation>
    <scope>NUCLEOTIDE SEQUENCE</scope>
    <source>
        <strain evidence="4">KLA-Anderson</strain>
    </source>
</reference>
<evidence type="ECO:0008006" key="6">
    <source>
        <dbReference type="Google" id="ProtNLM"/>
    </source>
</evidence>
<sequence>MMHWVTGLWLTSSGLGRLVAVFPANYDPHNDDFPIVETHPFADFGLIVTKRADKPDLRMLPLGANIADFLCLRPDGFITGLLHQNDGSFKAVGQVKVAEGHDRASLRFADVNGNGRDDLLWIEEFSGDTWVWYNEGEDTSRPLGSAFHWRQQTEMAYVGLATGTCLFYTDLSGDFRADEHYVLESINNIAETSFSPACGLSNVEGDDPEGVIDPKLPVRPEDPNNGNDEVSEGICSYQFLGTTQLTLKNT</sequence>
<dbReference type="InterPro" id="IPR028994">
    <property type="entry name" value="Integrin_alpha_N"/>
</dbReference>
<evidence type="ECO:0000313" key="5">
    <source>
        <dbReference type="Proteomes" id="UP001169217"/>
    </source>
</evidence>
<dbReference type="Pfam" id="PF13517">
    <property type="entry name" value="FG-GAP_3"/>
    <property type="match status" value="1"/>
</dbReference>
<dbReference type="InterPro" id="IPR013517">
    <property type="entry name" value="FG-GAP"/>
</dbReference>
<keyword evidence="5" id="KW-1185">Reference proteome</keyword>
<organism evidence="4 5">
    <name type="scientific">Colletotrichum limetticola</name>
    <dbReference type="NCBI Taxonomy" id="1209924"/>
    <lineage>
        <taxon>Eukaryota</taxon>
        <taxon>Fungi</taxon>
        <taxon>Dikarya</taxon>
        <taxon>Ascomycota</taxon>
        <taxon>Pezizomycotina</taxon>
        <taxon>Sordariomycetes</taxon>
        <taxon>Hypocreomycetidae</taxon>
        <taxon>Glomerellales</taxon>
        <taxon>Glomerellaceae</taxon>
        <taxon>Colletotrichum</taxon>
        <taxon>Colletotrichum acutatum species complex</taxon>
    </lineage>
</organism>